<evidence type="ECO:0000256" key="5">
    <source>
        <dbReference type="ARBA" id="ARBA00013213"/>
    </source>
</evidence>
<evidence type="ECO:0000256" key="9">
    <source>
        <dbReference type="ARBA" id="ARBA00022723"/>
    </source>
</evidence>
<comment type="catalytic activity">
    <reaction evidence="15">
        <text>L-homoserine + NADP(+) = L-aspartate 4-semialdehyde + NADPH + H(+)</text>
        <dbReference type="Rhea" id="RHEA:15761"/>
        <dbReference type="ChEBI" id="CHEBI:15378"/>
        <dbReference type="ChEBI" id="CHEBI:57476"/>
        <dbReference type="ChEBI" id="CHEBI:57783"/>
        <dbReference type="ChEBI" id="CHEBI:58349"/>
        <dbReference type="ChEBI" id="CHEBI:537519"/>
        <dbReference type="EC" id="1.1.1.3"/>
    </reaction>
    <physiologicalReaction direction="right-to-left" evidence="15">
        <dbReference type="Rhea" id="RHEA:15763"/>
    </physiologicalReaction>
</comment>
<evidence type="ECO:0000256" key="17">
    <source>
        <dbReference type="PIRSR" id="PIRSR000098-2"/>
    </source>
</evidence>
<sequence>MANVKQIYIGLLGLGTVGSGVVKSLLANEDHIIAQTGFQVRVKRALVQNLQKQRSVRIDQDFLTTDAISVLVDPEISIVVEVMGGIEPALGYIRSALQAGKHVITANKELLAKHGDELALIAKNAGVRLLYEASVAGGIPIVRMLQAYLTANRVTSIRGILNGTSNYILTRMQGAEVTFAQALAEAQQLGYAEAAPQSDVEGYDAAYKLSILANMAFPVQTEIACVDRMGITEIEPVDIAFAKQLGCVIKLIAEASYKGGQVRLSVSPKLLSQSDSLATISDVFNAVTVEADVVGELTFIGRGAGEMPTASAVIEDIVEVLRTPTIPATAPKQKGTCAGVGVFHLREVQNYYVRIHFAKKEDAIHVSAWETAAFCSEDRILEVGRTKDEYTRAYLIATDDRKRIDKFIQMTGVLSWIVMPYGGDFVVHCSEPLTELSTG</sequence>
<dbReference type="AlphaFoldDB" id="A0A2U3DC94"/>
<dbReference type="RefSeq" id="WP_181362831.1">
    <property type="nucleotide sequence ID" value="NZ_MPDK01000002.1"/>
</dbReference>
<keyword evidence="10 17" id="KW-0521">NADP</keyword>
<dbReference type="GO" id="GO:0050661">
    <property type="term" value="F:NADP binding"/>
    <property type="evidence" value="ECO:0007669"/>
    <property type="project" value="InterPro"/>
</dbReference>
<evidence type="ECO:0000256" key="6">
    <source>
        <dbReference type="ARBA" id="ARBA00013376"/>
    </source>
</evidence>
<evidence type="ECO:0000256" key="1">
    <source>
        <dbReference type="ARBA" id="ARBA00001920"/>
    </source>
</evidence>
<dbReference type="UniPathway" id="UPA00051">
    <property type="reaction ID" value="UER00465"/>
</dbReference>
<evidence type="ECO:0000256" key="7">
    <source>
        <dbReference type="ARBA" id="ARBA00022605"/>
    </source>
</evidence>
<keyword evidence="9" id="KW-0479">Metal-binding</keyword>
<evidence type="ECO:0000256" key="15">
    <source>
        <dbReference type="ARBA" id="ARBA00048841"/>
    </source>
</evidence>
<dbReference type="PIRSF" id="PIRSF000098">
    <property type="entry name" value="Homoser_dehydrog"/>
    <property type="match status" value="1"/>
</dbReference>
<keyword evidence="7" id="KW-0028">Amino-acid biosynthesis</keyword>
<dbReference type="PANTHER" id="PTHR43331:SF1">
    <property type="entry name" value="HOMOSERINE DEHYDROGENASE"/>
    <property type="match status" value="1"/>
</dbReference>
<feature type="domain" description="Aspartate/homoserine dehydrogenase NAD-binding" evidence="19">
    <location>
        <begin position="13"/>
        <end position="132"/>
    </location>
</feature>
<organism evidence="20 21">
    <name type="scientific">Sulfoacidibacillus thermotolerans</name>
    <name type="common">Acidibacillus sulfuroxidans</name>
    <dbReference type="NCBI Taxonomy" id="1765684"/>
    <lineage>
        <taxon>Bacteria</taxon>
        <taxon>Bacillati</taxon>
        <taxon>Bacillota</taxon>
        <taxon>Bacilli</taxon>
        <taxon>Bacillales</taxon>
        <taxon>Alicyclobacillaceae</taxon>
        <taxon>Sulfoacidibacillus</taxon>
    </lineage>
</organism>
<dbReference type="InterPro" id="IPR036291">
    <property type="entry name" value="NAD(P)-bd_dom_sf"/>
</dbReference>
<evidence type="ECO:0000256" key="10">
    <source>
        <dbReference type="ARBA" id="ARBA00022857"/>
    </source>
</evidence>
<dbReference type="GO" id="GO:0009086">
    <property type="term" value="P:methionine biosynthetic process"/>
    <property type="evidence" value="ECO:0007669"/>
    <property type="project" value="UniProtKB-KW"/>
</dbReference>
<evidence type="ECO:0000256" key="11">
    <source>
        <dbReference type="ARBA" id="ARBA00023002"/>
    </source>
</evidence>
<evidence type="ECO:0000256" key="4">
    <source>
        <dbReference type="ARBA" id="ARBA00006753"/>
    </source>
</evidence>
<evidence type="ECO:0000256" key="14">
    <source>
        <dbReference type="ARBA" id="ARBA00023167"/>
    </source>
</evidence>
<dbReference type="SUPFAM" id="SSF51735">
    <property type="entry name" value="NAD(P)-binding Rossmann-fold domains"/>
    <property type="match status" value="1"/>
</dbReference>
<protein>
    <recommendedName>
        <fullName evidence="6">Homoserine dehydrogenase</fullName>
        <ecNumber evidence="5">1.1.1.3</ecNumber>
    </recommendedName>
</protein>
<keyword evidence="11" id="KW-0560">Oxidoreductase</keyword>
<evidence type="ECO:0000256" key="3">
    <source>
        <dbReference type="ARBA" id="ARBA00005062"/>
    </source>
</evidence>
<dbReference type="SUPFAM" id="SSF55347">
    <property type="entry name" value="Glyceraldehyde-3-phosphate dehydrogenase-like, C-terminal domain"/>
    <property type="match status" value="1"/>
</dbReference>
<comment type="caution">
    <text evidence="20">The sequence shown here is derived from an EMBL/GenBank/DDBJ whole genome shotgun (WGS) entry which is preliminary data.</text>
</comment>
<dbReference type="Gene3D" id="3.30.360.10">
    <property type="entry name" value="Dihydrodipicolinate Reductase, domain 2"/>
    <property type="match status" value="1"/>
</dbReference>
<keyword evidence="14" id="KW-0486">Methionine biosynthesis</keyword>
<feature type="domain" description="Homoserine dehydrogenase catalytic" evidence="18">
    <location>
        <begin position="140"/>
        <end position="318"/>
    </location>
</feature>
<feature type="binding site" evidence="17">
    <location>
        <position position="108"/>
    </location>
    <ligand>
        <name>NADPH</name>
        <dbReference type="ChEBI" id="CHEBI:57783"/>
    </ligand>
</feature>
<dbReference type="InterPro" id="IPR001342">
    <property type="entry name" value="HDH_cat"/>
</dbReference>
<evidence type="ECO:0000256" key="8">
    <source>
        <dbReference type="ARBA" id="ARBA00022697"/>
    </source>
</evidence>
<evidence type="ECO:0000256" key="16">
    <source>
        <dbReference type="PIRSR" id="PIRSR000098-1"/>
    </source>
</evidence>
<dbReference type="GO" id="GO:0009088">
    <property type="term" value="P:threonine biosynthetic process"/>
    <property type="evidence" value="ECO:0007669"/>
    <property type="project" value="UniProtKB-UniPathway"/>
</dbReference>
<dbReference type="FunFam" id="3.30.360.10:FF:000005">
    <property type="entry name" value="Homoserine dehydrogenase"/>
    <property type="match status" value="1"/>
</dbReference>
<comment type="similarity">
    <text evidence="4">Belongs to the homoserine dehydrogenase family.</text>
</comment>
<dbReference type="FunFam" id="3.40.50.720:FF:000062">
    <property type="entry name" value="Homoserine dehydrogenase"/>
    <property type="match status" value="1"/>
</dbReference>
<comment type="pathway">
    <text evidence="2">Amino-acid biosynthesis; L-threonine biosynthesis; L-threonine from L-aspartate: step 3/5.</text>
</comment>
<gene>
    <name evidence="20" type="ORF">BM613_02005</name>
</gene>
<dbReference type="Gene3D" id="3.40.50.720">
    <property type="entry name" value="NAD(P)-binding Rossmann-like Domain"/>
    <property type="match status" value="1"/>
</dbReference>
<proteinExistence type="inferred from homology"/>
<dbReference type="Pfam" id="PF00742">
    <property type="entry name" value="Homoserine_dh"/>
    <property type="match status" value="1"/>
</dbReference>
<evidence type="ECO:0000256" key="2">
    <source>
        <dbReference type="ARBA" id="ARBA00005056"/>
    </source>
</evidence>
<accession>A0A2U3DC94</accession>
<name>A0A2U3DC94_SULT2</name>
<evidence type="ECO:0000256" key="13">
    <source>
        <dbReference type="ARBA" id="ARBA00023053"/>
    </source>
</evidence>
<dbReference type="Proteomes" id="UP000245380">
    <property type="component" value="Unassembled WGS sequence"/>
</dbReference>
<keyword evidence="8" id="KW-0791">Threonine biosynthesis</keyword>
<dbReference type="GO" id="GO:0004412">
    <property type="term" value="F:homoserine dehydrogenase activity"/>
    <property type="evidence" value="ECO:0007669"/>
    <property type="project" value="UniProtKB-EC"/>
</dbReference>
<evidence type="ECO:0000313" key="21">
    <source>
        <dbReference type="Proteomes" id="UP000245380"/>
    </source>
</evidence>
<dbReference type="EC" id="1.1.1.3" evidence="5"/>
<keyword evidence="21" id="KW-1185">Reference proteome</keyword>
<feature type="active site" description="Proton donor" evidence="16">
    <location>
        <position position="208"/>
    </location>
</feature>
<keyword evidence="13" id="KW-0915">Sodium</keyword>
<evidence type="ECO:0000313" key="20">
    <source>
        <dbReference type="EMBL" id="PWI58882.1"/>
    </source>
</evidence>
<evidence type="ECO:0000256" key="12">
    <source>
        <dbReference type="ARBA" id="ARBA00023027"/>
    </source>
</evidence>
<dbReference type="NCBIfam" id="NF004976">
    <property type="entry name" value="PRK06349.1"/>
    <property type="match status" value="1"/>
</dbReference>
<comment type="cofactor">
    <cofactor evidence="1">
        <name>a metal cation</name>
        <dbReference type="ChEBI" id="CHEBI:25213"/>
    </cofactor>
</comment>
<dbReference type="PANTHER" id="PTHR43331">
    <property type="entry name" value="HOMOSERINE DEHYDROGENASE"/>
    <property type="match status" value="1"/>
</dbReference>
<dbReference type="UniPathway" id="UPA00050">
    <property type="reaction ID" value="UER00063"/>
</dbReference>
<dbReference type="EMBL" id="MPDK01000002">
    <property type="protein sequence ID" value="PWI58882.1"/>
    <property type="molecule type" value="Genomic_DNA"/>
</dbReference>
<dbReference type="InterPro" id="IPR016204">
    <property type="entry name" value="HDH"/>
</dbReference>
<dbReference type="Pfam" id="PF03447">
    <property type="entry name" value="NAD_binding_3"/>
    <property type="match status" value="1"/>
</dbReference>
<dbReference type="InterPro" id="IPR005106">
    <property type="entry name" value="Asp/hSer_DH_NAD-bd"/>
</dbReference>
<dbReference type="Gene3D" id="3.30.70.260">
    <property type="match status" value="1"/>
</dbReference>
<reference evidence="20 21" key="1">
    <citation type="submission" date="2016-11" db="EMBL/GenBank/DDBJ databases">
        <title>Comparative genomics of Acidibacillus ferroxidans species.</title>
        <authorList>
            <person name="Oliveira G."/>
            <person name="Nunes G."/>
            <person name="Oliveira R."/>
            <person name="Araujo F."/>
            <person name="Salim A."/>
            <person name="Scholte L."/>
            <person name="Morais D."/>
            <person name="Nancucheo I."/>
            <person name="Johnson D.B."/>
            <person name="Grail B."/>
            <person name="Bittencourt J."/>
            <person name="Valadares R."/>
        </authorList>
    </citation>
    <scope>NUCLEOTIDE SEQUENCE [LARGE SCALE GENOMIC DNA]</scope>
    <source>
        <strain evidence="20 21">Y002</strain>
    </source>
</reference>
<feature type="binding site" evidence="17">
    <location>
        <position position="193"/>
    </location>
    <ligand>
        <name>L-homoserine</name>
        <dbReference type="ChEBI" id="CHEBI:57476"/>
    </ligand>
</feature>
<evidence type="ECO:0000259" key="18">
    <source>
        <dbReference type="Pfam" id="PF00742"/>
    </source>
</evidence>
<keyword evidence="12" id="KW-0520">NAD</keyword>
<comment type="pathway">
    <text evidence="3">Amino-acid biosynthesis; L-methionine biosynthesis via de novo pathway; L-homoserine from L-aspartate: step 3/3.</text>
</comment>
<feature type="binding site" evidence="17">
    <location>
        <begin position="12"/>
        <end position="19"/>
    </location>
    <ligand>
        <name>NADP(+)</name>
        <dbReference type="ChEBI" id="CHEBI:58349"/>
    </ligand>
</feature>
<dbReference type="GO" id="GO:0046872">
    <property type="term" value="F:metal ion binding"/>
    <property type="evidence" value="ECO:0007669"/>
    <property type="project" value="UniProtKB-KW"/>
</dbReference>
<evidence type="ECO:0000259" key="19">
    <source>
        <dbReference type="Pfam" id="PF03447"/>
    </source>
</evidence>